<evidence type="ECO:0000256" key="5">
    <source>
        <dbReference type="PROSITE-ProRule" id="PRU10137"/>
    </source>
</evidence>
<dbReference type="InterPro" id="IPR006118">
    <property type="entry name" value="Recombinase_CS"/>
</dbReference>
<dbReference type="CDD" id="cd03768">
    <property type="entry name" value="SR_ResInv"/>
    <property type="match status" value="1"/>
</dbReference>
<evidence type="ECO:0000313" key="8">
    <source>
        <dbReference type="Proteomes" id="UP000009071"/>
    </source>
</evidence>
<dbReference type="AlphaFoldDB" id="C4XUN8"/>
<evidence type="ECO:0000256" key="1">
    <source>
        <dbReference type="ARBA" id="ARBA00022908"/>
    </source>
</evidence>
<dbReference type="PANTHER" id="PTHR30461:SF19">
    <property type="entry name" value="SITE-SPECIFIC RECOMBINASE RESOLVASE FAMILY"/>
    <property type="match status" value="1"/>
</dbReference>
<dbReference type="Gene3D" id="3.40.50.1390">
    <property type="entry name" value="Resolvase, N-terminal catalytic domain"/>
    <property type="match status" value="1"/>
</dbReference>
<dbReference type="RefSeq" id="WP_012749583.1">
    <property type="nucleotide sequence ID" value="NC_012795.1"/>
</dbReference>
<dbReference type="GO" id="GO:0003677">
    <property type="term" value="F:DNA binding"/>
    <property type="evidence" value="ECO:0007669"/>
    <property type="project" value="UniProtKB-KW"/>
</dbReference>
<accession>C4XUN8</accession>
<name>C4XUN8_SOLM1</name>
<dbReference type="InterPro" id="IPR050639">
    <property type="entry name" value="SSR_resolvase"/>
</dbReference>
<sequence length="227" mass="25634">MPKIIGYLRVSTDTQDVENQKHEIEAYASREGMTVDTWIQVEMSSRRSTRERRLDETLDLLKRGDSLIVSELSRIGRSIRENLNILHELGKKGVTTHIVKQGLRTNGKNDVLATMLLANVSFAAELERDLISQRTKAALARKKAEGKKLGSPMLDELHAQQSAAAKEFSETIRGELEALIQEGKSQRAIMDSLNEKGIRTIRGNRWSLPYLQATLKRLGLITRRTKT</sequence>
<dbReference type="Proteomes" id="UP000009071">
    <property type="component" value="Plasmid pDMC2"/>
</dbReference>
<reference evidence="7 8" key="1">
    <citation type="journal article" date="2009" name="Genome Res.">
        <title>Whole genome sequence of Desulfovibrio magneticus strain RS-1 revealed common gene clusters in magnetotactic bacteria.</title>
        <authorList>
            <person name="Nakazawa H."/>
            <person name="Arakaki A."/>
            <person name="Narita-Yamada S."/>
            <person name="Yashiro I."/>
            <person name="Jinno K."/>
            <person name="Aoki N."/>
            <person name="Tsuruyama A."/>
            <person name="Okamura Y."/>
            <person name="Tanikawa S."/>
            <person name="Fujita N."/>
            <person name="Takeyama H."/>
            <person name="Matsunaga T."/>
        </authorList>
    </citation>
    <scope>NUCLEOTIDE SEQUENCE [LARGE SCALE GENOMIC DNA]</scope>
    <source>
        <strain evidence="8">ATCC 700980 / DSM 13731 / RS-1</strain>
    </source>
</reference>
<proteinExistence type="predicted"/>
<dbReference type="GO" id="GO:0000150">
    <property type="term" value="F:DNA strand exchange activity"/>
    <property type="evidence" value="ECO:0007669"/>
    <property type="project" value="InterPro"/>
</dbReference>
<dbReference type="HOGENOM" id="CLU_010686_3_0_7"/>
<evidence type="ECO:0000256" key="3">
    <source>
        <dbReference type="ARBA" id="ARBA00023172"/>
    </source>
</evidence>
<evidence type="ECO:0000313" key="7">
    <source>
        <dbReference type="EMBL" id="BAH73489.1"/>
    </source>
</evidence>
<protein>
    <recommendedName>
        <fullName evidence="6">Resolvase/invertase-type recombinase catalytic domain-containing protein</fullName>
    </recommendedName>
</protein>
<keyword evidence="8" id="KW-1185">Reference proteome</keyword>
<dbReference type="InterPro" id="IPR006119">
    <property type="entry name" value="Resolv_N"/>
</dbReference>
<dbReference type="PANTHER" id="PTHR30461">
    <property type="entry name" value="DNA-INVERTASE FROM LAMBDOID PROPHAGE"/>
    <property type="match status" value="1"/>
</dbReference>
<evidence type="ECO:0000259" key="6">
    <source>
        <dbReference type="PROSITE" id="PS51736"/>
    </source>
</evidence>
<feature type="domain" description="Resolvase/invertase-type recombinase catalytic" evidence="6">
    <location>
        <begin position="3"/>
        <end position="146"/>
    </location>
</feature>
<dbReference type="InterPro" id="IPR036162">
    <property type="entry name" value="Resolvase-like_N_sf"/>
</dbReference>
<dbReference type="Pfam" id="PF00239">
    <property type="entry name" value="Resolvase"/>
    <property type="match status" value="1"/>
</dbReference>
<dbReference type="SUPFAM" id="SSF53041">
    <property type="entry name" value="Resolvase-like"/>
    <property type="match status" value="1"/>
</dbReference>
<gene>
    <name evidence="7" type="ordered locus">DMR_p2_00080</name>
</gene>
<dbReference type="PROSITE" id="PS51736">
    <property type="entry name" value="RECOMBINASES_3"/>
    <property type="match status" value="1"/>
</dbReference>
<evidence type="ECO:0000256" key="2">
    <source>
        <dbReference type="ARBA" id="ARBA00023125"/>
    </source>
</evidence>
<dbReference type="SMART" id="SM00857">
    <property type="entry name" value="Resolvase"/>
    <property type="match status" value="1"/>
</dbReference>
<dbReference type="KEGG" id="dma:DMR_p2_00080"/>
<evidence type="ECO:0000256" key="4">
    <source>
        <dbReference type="PIRSR" id="PIRSR606118-50"/>
    </source>
</evidence>
<keyword evidence="1" id="KW-0229">DNA integration</keyword>
<keyword evidence="2" id="KW-0238">DNA-binding</keyword>
<dbReference type="EMBL" id="AP010906">
    <property type="protein sequence ID" value="BAH73489.1"/>
    <property type="molecule type" value="Genomic_DNA"/>
</dbReference>
<dbReference type="GO" id="GO:0015074">
    <property type="term" value="P:DNA integration"/>
    <property type="evidence" value="ECO:0007669"/>
    <property type="project" value="UniProtKB-KW"/>
</dbReference>
<organism evidence="7 8">
    <name type="scientific">Solidesulfovibrio magneticus (strain ATCC 700980 / DSM 13731 / RS-1)</name>
    <name type="common">Desulfovibrio magneticus</name>
    <dbReference type="NCBI Taxonomy" id="573370"/>
    <lineage>
        <taxon>Bacteria</taxon>
        <taxon>Pseudomonadati</taxon>
        <taxon>Thermodesulfobacteriota</taxon>
        <taxon>Desulfovibrionia</taxon>
        <taxon>Desulfovibrionales</taxon>
        <taxon>Desulfovibrionaceae</taxon>
        <taxon>Solidesulfovibrio</taxon>
    </lineage>
</organism>
<dbReference type="OrthoDB" id="9797501at2"/>
<keyword evidence="3" id="KW-0233">DNA recombination</keyword>
<keyword evidence="7" id="KW-0614">Plasmid</keyword>
<geneLocation type="plasmid" evidence="7 8">
    <name>pDMC2</name>
</geneLocation>
<dbReference type="PROSITE" id="PS00397">
    <property type="entry name" value="RECOMBINASES_1"/>
    <property type="match status" value="1"/>
</dbReference>
<feature type="active site" description="O-(5'-phospho-DNA)-serine intermediate" evidence="4 5">
    <location>
        <position position="11"/>
    </location>
</feature>